<dbReference type="GO" id="GO:0003677">
    <property type="term" value="F:DNA binding"/>
    <property type="evidence" value="ECO:0007669"/>
    <property type="project" value="InterPro"/>
</dbReference>
<dbReference type="CDD" id="cd02440">
    <property type="entry name" value="AdoMet_MTases"/>
    <property type="match status" value="1"/>
</dbReference>
<evidence type="ECO:0000256" key="5">
    <source>
        <dbReference type="RuleBase" id="RU362026"/>
    </source>
</evidence>
<dbReference type="Proteomes" id="UP000702952">
    <property type="component" value="Unassembled WGS sequence"/>
</dbReference>
<dbReference type="RefSeq" id="WP_081308764.1">
    <property type="nucleotide sequence ID" value="NZ_CP123838.1"/>
</dbReference>
<dbReference type="InterPro" id="IPR002052">
    <property type="entry name" value="DNA_methylase_N6_adenine_CS"/>
</dbReference>
<organism evidence="7 8">
    <name type="scientific">Agrobacterium tumefaciens</name>
    <dbReference type="NCBI Taxonomy" id="358"/>
    <lineage>
        <taxon>Bacteria</taxon>
        <taxon>Pseudomonadati</taxon>
        <taxon>Pseudomonadota</taxon>
        <taxon>Alphaproteobacteria</taxon>
        <taxon>Hyphomicrobiales</taxon>
        <taxon>Rhizobiaceae</taxon>
        <taxon>Rhizobium/Agrobacterium group</taxon>
        <taxon>Agrobacterium</taxon>
        <taxon>Agrobacterium tumefaciens complex</taxon>
    </lineage>
</organism>
<comment type="catalytic activity">
    <reaction evidence="4">
        <text>a 2'-deoxyadenosine in DNA + S-adenosyl-L-methionine = an N(6)-methyl-2'-deoxyadenosine in DNA + S-adenosyl-L-homocysteine + H(+)</text>
        <dbReference type="Rhea" id="RHEA:15197"/>
        <dbReference type="Rhea" id="RHEA-COMP:12418"/>
        <dbReference type="Rhea" id="RHEA-COMP:12419"/>
        <dbReference type="ChEBI" id="CHEBI:15378"/>
        <dbReference type="ChEBI" id="CHEBI:57856"/>
        <dbReference type="ChEBI" id="CHEBI:59789"/>
        <dbReference type="ChEBI" id="CHEBI:90615"/>
        <dbReference type="ChEBI" id="CHEBI:90616"/>
        <dbReference type="EC" id="2.1.1.72"/>
    </reaction>
</comment>
<evidence type="ECO:0000256" key="4">
    <source>
        <dbReference type="ARBA" id="ARBA00047942"/>
    </source>
</evidence>
<evidence type="ECO:0000256" key="2">
    <source>
        <dbReference type="ARBA" id="ARBA00022603"/>
    </source>
</evidence>
<sequence>MRPAYIARNGHLVFDAVAVPENTVIHGDCISVMAGLPAGSVDFVLTDPPYICNYRDRQGRTIVNDIHGDWLEPAFREIYRLMKPDTLCISFYGWTATEAFLAAWTAAGFRRVGHIVFCKDYASRKGLFEARHECAYVLAKGRPQLPATPLSDVSGWVYTGNKLHPTQKPVEVLEPLIRTYCPQGGLVLDPFCGSGSTLVAAEACGRRYAGIELNRDHATAARKRLSLS</sequence>
<dbReference type="PANTHER" id="PTHR13370">
    <property type="entry name" value="RNA METHYLASE-RELATED"/>
    <property type="match status" value="1"/>
</dbReference>
<evidence type="ECO:0000313" key="7">
    <source>
        <dbReference type="EMBL" id="NTC30634.1"/>
    </source>
</evidence>
<comment type="similarity">
    <text evidence="1 5">Belongs to the N(4)/N(6)-methyltransferase family.</text>
</comment>
<feature type="domain" description="DNA methylase N-4/N-6" evidence="6">
    <location>
        <begin position="41"/>
        <end position="222"/>
    </location>
</feature>
<evidence type="ECO:0000256" key="3">
    <source>
        <dbReference type="ARBA" id="ARBA00022679"/>
    </source>
</evidence>
<evidence type="ECO:0000259" key="6">
    <source>
        <dbReference type="Pfam" id="PF01555"/>
    </source>
</evidence>
<keyword evidence="2 7" id="KW-0489">Methyltransferase</keyword>
<dbReference type="PANTHER" id="PTHR13370:SF3">
    <property type="entry name" value="TRNA (GUANINE(10)-N2)-METHYLTRANSFERASE HOMOLOG"/>
    <property type="match status" value="1"/>
</dbReference>
<gene>
    <name evidence="7" type="ORF">G6M46_21105</name>
</gene>
<name>A0AA44F710_AGRTU</name>
<dbReference type="NCBIfam" id="NF010253">
    <property type="entry name" value="PRK13699.1"/>
    <property type="match status" value="1"/>
</dbReference>
<dbReference type="GO" id="GO:0005737">
    <property type="term" value="C:cytoplasm"/>
    <property type="evidence" value="ECO:0007669"/>
    <property type="project" value="TreeGrafter"/>
</dbReference>
<dbReference type="PRINTS" id="PR00508">
    <property type="entry name" value="S21N4MTFRASE"/>
</dbReference>
<accession>A0AA44F710</accession>
<dbReference type="PROSITE" id="PS00092">
    <property type="entry name" value="N6_MTASE"/>
    <property type="match status" value="1"/>
</dbReference>
<reference evidence="7" key="1">
    <citation type="journal article" date="2020" name="Science">
        <title>Unexpected conservation and global transmission of agrobacterial virulence plasmids.</title>
        <authorList>
            <person name="Weisberg A.J."/>
            <person name="Davis E.W. 2nd"/>
            <person name="Tabima J."/>
            <person name="Belcher M.S."/>
            <person name="Miller M."/>
            <person name="Kuo C.H."/>
            <person name="Loper J.E."/>
            <person name="Grunwald N.J."/>
            <person name="Putnam M.L."/>
            <person name="Chang J.H."/>
        </authorList>
    </citation>
    <scope>NUCLEOTIDE SEQUENCE</scope>
    <source>
        <strain evidence="7">17-1853-1a</strain>
    </source>
</reference>
<dbReference type="AlphaFoldDB" id="A0AA44F710"/>
<evidence type="ECO:0000313" key="8">
    <source>
        <dbReference type="Proteomes" id="UP000702952"/>
    </source>
</evidence>
<dbReference type="InterPro" id="IPR001091">
    <property type="entry name" value="RM_Methyltransferase"/>
</dbReference>
<protein>
    <recommendedName>
        <fullName evidence="5">Methyltransferase</fullName>
        <ecNumber evidence="5">2.1.1.-</ecNumber>
    </recommendedName>
</protein>
<dbReference type="InterPro" id="IPR029063">
    <property type="entry name" value="SAM-dependent_MTases_sf"/>
</dbReference>
<dbReference type="Pfam" id="PF01555">
    <property type="entry name" value="N6_N4_Mtase"/>
    <property type="match status" value="1"/>
</dbReference>
<evidence type="ECO:0000256" key="1">
    <source>
        <dbReference type="ARBA" id="ARBA00006594"/>
    </source>
</evidence>
<dbReference type="EC" id="2.1.1.-" evidence="5"/>
<dbReference type="SUPFAM" id="SSF53335">
    <property type="entry name" value="S-adenosyl-L-methionine-dependent methyltransferases"/>
    <property type="match status" value="1"/>
</dbReference>
<dbReference type="GO" id="GO:0032259">
    <property type="term" value="P:methylation"/>
    <property type="evidence" value="ECO:0007669"/>
    <property type="project" value="UniProtKB-KW"/>
</dbReference>
<keyword evidence="3" id="KW-0808">Transferase</keyword>
<dbReference type="Gene3D" id="3.40.50.150">
    <property type="entry name" value="Vaccinia Virus protein VP39"/>
    <property type="match status" value="1"/>
</dbReference>
<proteinExistence type="inferred from homology"/>
<dbReference type="GO" id="GO:0008170">
    <property type="term" value="F:N-methyltransferase activity"/>
    <property type="evidence" value="ECO:0007669"/>
    <property type="project" value="InterPro"/>
</dbReference>
<dbReference type="InterPro" id="IPR002941">
    <property type="entry name" value="DNA_methylase_N4/N6"/>
</dbReference>
<comment type="caution">
    <text evidence="7">The sequence shown here is derived from an EMBL/GenBank/DDBJ whole genome shotgun (WGS) entry which is preliminary data.</text>
</comment>
<dbReference type="EMBL" id="JAAMAY010000030">
    <property type="protein sequence ID" value="NTC30634.1"/>
    <property type="molecule type" value="Genomic_DNA"/>
</dbReference>
<dbReference type="GO" id="GO:0009007">
    <property type="term" value="F:site-specific DNA-methyltransferase (adenine-specific) activity"/>
    <property type="evidence" value="ECO:0007669"/>
    <property type="project" value="UniProtKB-EC"/>
</dbReference>